<feature type="transmembrane region" description="Helical" evidence="1">
    <location>
        <begin position="12"/>
        <end position="30"/>
    </location>
</feature>
<keyword evidence="1" id="KW-0812">Transmembrane</keyword>
<dbReference type="InterPro" id="IPR017850">
    <property type="entry name" value="Alkaline_phosphatase_core_sf"/>
</dbReference>
<dbReference type="EMBL" id="LAZR01002218">
    <property type="protein sequence ID" value="KKN32938.1"/>
    <property type="molecule type" value="Genomic_DNA"/>
</dbReference>
<comment type="caution">
    <text evidence="4">The sequence shown here is derived from an EMBL/GenBank/DDBJ whole genome shotgun (WGS) entry which is preliminary data.</text>
</comment>
<reference evidence="4" key="1">
    <citation type="journal article" date="2015" name="Nature">
        <title>Complex archaea that bridge the gap between prokaryotes and eukaryotes.</title>
        <authorList>
            <person name="Spang A."/>
            <person name="Saw J.H."/>
            <person name="Jorgensen S.L."/>
            <person name="Zaremba-Niedzwiedzka K."/>
            <person name="Martijn J."/>
            <person name="Lind A.E."/>
            <person name="van Eijk R."/>
            <person name="Schleper C."/>
            <person name="Guy L."/>
            <person name="Ettema T.J."/>
        </authorList>
    </citation>
    <scope>NUCLEOTIDE SEQUENCE</scope>
</reference>
<proteinExistence type="predicted"/>
<dbReference type="Gene3D" id="3.40.720.10">
    <property type="entry name" value="Alkaline Phosphatase, subunit A"/>
    <property type="match status" value="1"/>
</dbReference>
<sequence length="624" mass="72284">MMLQANTVLRTYFTIIFFAVFALMSLFWQYADPNTLSVKLYMLAATTGYAVFYLLPAILISKIVIWSLKLAKNTHKWHLWLVYFVAWFLSSLAILAIYADYKLFQLYEYHFNGFVWNLLITPGGVEALGATTDTMITIVLQVVAVLSSTILVLWLAQRVSEKKSWVSKRLFVTFINLMLAVLLVEESVHAYSKYVGKEDYLRAGIVIPFNLNSHGTHFLKRIGIKPASTKDLKFGKGKVVYPLSKIETKPLDEYPNIIMLVAESFRWDLLDPEITPNLWALSKKSVTFNQHYSGGNRTRMGIFSMFYGLHAPYWYSFEEQRVAPVLMNVIRQKNYQLGLYTSQSFDYPELRHTTFVGIPEEDLHEIKSGVAWKRDVDNVTNIINHLEQTNKNKPSYTFMFFESTHAPYTFPEEDVIRPDYLKEMNYAKLDLLNNVDLIHNRYINAAHHVDKEVGRLLDYLKQNNKLDNTIVLFTGDHGEEFMEKGHWGHGHNEAFPEQQVHVPMIMWMPGEKPQQINTKTSHIQIPQTLLAKLGVTTSYKEHSLAGDLFSALPYLVMGNYNYVSIFDKNYKVTFPFTASDYFHYTLYDKNDMKVLRSDKEPAMLELKPSIDNVVEESKRFLKQL</sequence>
<feature type="transmembrane region" description="Helical" evidence="1">
    <location>
        <begin position="168"/>
        <end position="184"/>
    </location>
</feature>
<evidence type="ECO:0000259" key="2">
    <source>
        <dbReference type="Pfam" id="PF00884"/>
    </source>
</evidence>
<dbReference type="InterPro" id="IPR000917">
    <property type="entry name" value="Sulfatase_N"/>
</dbReference>
<dbReference type="PANTHER" id="PTHR43751:SF3">
    <property type="entry name" value="SULFATASE N-TERMINAL DOMAIN-CONTAINING PROTEIN"/>
    <property type="match status" value="1"/>
</dbReference>
<feature type="transmembrane region" description="Helical" evidence="1">
    <location>
        <begin position="50"/>
        <end position="68"/>
    </location>
</feature>
<evidence type="ECO:0000313" key="4">
    <source>
        <dbReference type="EMBL" id="KKN32938.1"/>
    </source>
</evidence>
<keyword evidence="1" id="KW-1133">Transmembrane helix</keyword>
<dbReference type="InterPro" id="IPR024588">
    <property type="entry name" value="YejM_N"/>
</dbReference>
<dbReference type="PANTHER" id="PTHR43751">
    <property type="entry name" value="SULFATASE"/>
    <property type="match status" value="1"/>
</dbReference>
<evidence type="ECO:0000256" key="1">
    <source>
        <dbReference type="SAM" id="Phobius"/>
    </source>
</evidence>
<dbReference type="CDD" id="cd16148">
    <property type="entry name" value="sulfatase_like"/>
    <property type="match status" value="1"/>
</dbReference>
<dbReference type="PIRSF" id="PIRSF004950">
    <property type="entry name" value="Mmb_sulf_HI0842"/>
    <property type="match status" value="1"/>
</dbReference>
<feature type="domain" description="Inner membrane protein YejM N-terminal" evidence="3">
    <location>
        <begin position="16"/>
        <end position="226"/>
    </location>
</feature>
<accession>A0A0F9SUW2</accession>
<dbReference type="InterPro" id="IPR052701">
    <property type="entry name" value="GAG_Ulvan_Degrading_Sulfatases"/>
</dbReference>
<protein>
    <recommendedName>
        <fullName evidence="5">Sulfatase N-terminal domain-containing protein</fullName>
    </recommendedName>
</protein>
<feature type="transmembrane region" description="Helical" evidence="1">
    <location>
        <begin position="80"/>
        <end position="99"/>
    </location>
</feature>
<evidence type="ECO:0008006" key="5">
    <source>
        <dbReference type="Google" id="ProtNLM"/>
    </source>
</evidence>
<dbReference type="AlphaFoldDB" id="A0A0F9SUW2"/>
<feature type="domain" description="Sulfatase N-terminal" evidence="2">
    <location>
        <begin position="255"/>
        <end position="534"/>
    </location>
</feature>
<dbReference type="SUPFAM" id="SSF53649">
    <property type="entry name" value="Alkaline phosphatase-like"/>
    <property type="match status" value="1"/>
</dbReference>
<dbReference type="InterPro" id="IPR012159">
    <property type="entry name" value="YejM-like"/>
</dbReference>
<feature type="transmembrane region" description="Helical" evidence="1">
    <location>
        <begin position="135"/>
        <end position="156"/>
    </location>
</feature>
<evidence type="ECO:0000259" key="3">
    <source>
        <dbReference type="Pfam" id="PF11893"/>
    </source>
</evidence>
<dbReference type="Pfam" id="PF11893">
    <property type="entry name" value="DUF3413"/>
    <property type="match status" value="1"/>
</dbReference>
<organism evidence="4">
    <name type="scientific">marine sediment metagenome</name>
    <dbReference type="NCBI Taxonomy" id="412755"/>
    <lineage>
        <taxon>unclassified sequences</taxon>
        <taxon>metagenomes</taxon>
        <taxon>ecological metagenomes</taxon>
    </lineage>
</organism>
<gene>
    <name evidence="4" type="ORF">LCGC14_0808890</name>
</gene>
<name>A0A0F9SUW2_9ZZZZ</name>
<dbReference type="Pfam" id="PF00884">
    <property type="entry name" value="Sulfatase"/>
    <property type="match status" value="1"/>
</dbReference>
<keyword evidence="1" id="KW-0472">Membrane</keyword>